<dbReference type="Proteomes" id="UP001140949">
    <property type="component" value="Unassembled WGS sequence"/>
</dbReference>
<keyword evidence="3" id="KW-0966">Cell projection</keyword>
<feature type="coiled-coil region" evidence="1">
    <location>
        <begin position="184"/>
        <end position="271"/>
    </location>
</feature>
<keyword evidence="1" id="KW-0175">Coiled coil</keyword>
<dbReference type="InterPro" id="IPR040300">
    <property type="entry name" value="At3g49055-like"/>
</dbReference>
<dbReference type="AlphaFoldDB" id="A0AAX6HK88"/>
<dbReference type="PANTHER" id="PTHR34937:SF1">
    <property type="entry name" value="PARAMYOSIN"/>
    <property type="match status" value="1"/>
</dbReference>
<proteinExistence type="predicted"/>
<accession>A0AAX6HK88</accession>
<organism evidence="3 4">
    <name type="scientific">Iris pallida</name>
    <name type="common">Sweet iris</name>
    <dbReference type="NCBI Taxonomy" id="29817"/>
    <lineage>
        <taxon>Eukaryota</taxon>
        <taxon>Viridiplantae</taxon>
        <taxon>Streptophyta</taxon>
        <taxon>Embryophyta</taxon>
        <taxon>Tracheophyta</taxon>
        <taxon>Spermatophyta</taxon>
        <taxon>Magnoliopsida</taxon>
        <taxon>Liliopsida</taxon>
        <taxon>Asparagales</taxon>
        <taxon>Iridaceae</taxon>
        <taxon>Iridoideae</taxon>
        <taxon>Irideae</taxon>
        <taxon>Iris</taxon>
    </lineage>
</organism>
<keyword evidence="3" id="KW-0282">Flagellum</keyword>
<evidence type="ECO:0000313" key="3">
    <source>
        <dbReference type="EMBL" id="KAJ6841466.1"/>
    </source>
</evidence>
<reference evidence="3" key="2">
    <citation type="submission" date="2023-04" db="EMBL/GenBank/DDBJ databases">
        <authorList>
            <person name="Bruccoleri R.E."/>
            <person name="Oakeley E.J."/>
            <person name="Faust A.-M."/>
            <person name="Dessus-Babus S."/>
            <person name="Altorfer M."/>
            <person name="Burckhardt D."/>
            <person name="Oertli M."/>
            <person name="Naumann U."/>
            <person name="Petersen F."/>
            <person name="Wong J."/>
        </authorList>
    </citation>
    <scope>NUCLEOTIDE SEQUENCE</scope>
    <source>
        <strain evidence="3">GSM-AAB239-AS_SAM_17_03QT</strain>
        <tissue evidence="3">Leaf</tissue>
    </source>
</reference>
<keyword evidence="4" id="KW-1185">Reference proteome</keyword>
<dbReference type="PANTHER" id="PTHR34937">
    <property type="entry name" value="OS08G0559800 PROTEIN"/>
    <property type="match status" value="1"/>
</dbReference>
<dbReference type="EMBL" id="JANAVB010008599">
    <property type="protein sequence ID" value="KAJ6841466.1"/>
    <property type="molecule type" value="Genomic_DNA"/>
</dbReference>
<feature type="compositionally biased region" description="Basic and acidic residues" evidence="2">
    <location>
        <begin position="30"/>
        <end position="41"/>
    </location>
</feature>
<evidence type="ECO:0000256" key="1">
    <source>
        <dbReference type="SAM" id="Coils"/>
    </source>
</evidence>
<evidence type="ECO:0000313" key="4">
    <source>
        <dbReference type="Proteomes" id="UP001140949"/>
    </source>
</evidence>
<feature type="coiled-coil region" evidence="1">
    <location>
        <begin position="446"/>
        <end position="610"/>
    </location>
</feature>
<reference evidence="3" key="1">
    <citation type="journal article" date="2023" name="GigaByte">
        <title>Genome assembly of the bearded iris, Iris pallida Lam.</title>
        <authorList>
            <person name="Bruccoleri R.E."/>
            <person name="Oakeley E.J."/>
            <person name="Faust A.M.E."/>
            <person name="Altorfer M."/>
            <person name="Dessus-Babus S."/>
            <person name="Burckhardt D."/>
            <person name="Oertli M."/>
            <person name="Naumann U."/>
            <person name="Petersen F."/>
            <person name="Wong J."/>
        </authorList>
    </citation>
    <scope>NUCLEOTIDE SEQUENCE</scope>
    <source>
        <strain evidence="3">GSM-AAB239-AS_SAM_17_03QT</strain>
    </source>
</reference>
<dbReference type="Gene3D" id="1.10.287.1490">
    <property type="match status" value="1"/>
</dbReference>
<protein>
    <submittedName>
        <fullName evidence="3">Cilia- and flagella-associated protein 45</fullName>
    </submittedName>
</protein>
<feature type="region of interest" description="Disordered" evidence="2">
    <location>
        <begin position="1"/>
        <end position="41"/>
    </location>
</feature>
<evidence type="ECO:0000256" key="2">
    <source>
        <dbReference type="SAM" id="MobiDB-lite"/>
    </source>
</evidence>
<feature type="compositionally biased region" description="Low complexity" evidence="2">
    <location>
        <begin position="19"/>
        <end position="29"/>
    </location>
</feature>
<feature type="coiled-coil region" evidence="1">
    <location>
        <begin position="355"/>
        <end position="382"/>
    </location>
</feature>
<sequence length="655" mass="73798">MADDSAILSDVDDDEDLSSSHPAAAASTATDHRLRDLQSELEQERQLRRAAEESLKSRDVSLSRLKAFAQDIIKKRDEITKERDEIAARRAETLRERDDAIRERDEVIKERDEAIKERDGALRERESVKSEAETASQLMASGIDLISGKVARFRAFDGFPKSQKYATGLPAVAYGAIKRANDIVDEMTKQFDLAAGERDRAQQQIEHRNYEIAIEVSQLEATIARLKEEVSEKEKAVIERGAEISEMGKEISELRKEISVMEKEISEVRQFGEEKNAKLKDLEARIESQRPVIIDQLSNISKTFEKVNEIVVVADGGSVSDQRSSFVWEEMDMDRNLQALSEGIVSVYKTAEIAVEKVRGGLEEKERRISVLEEKVNGLMAEKQHIGTLLRSALSSKTNEVLQVAESGLREAGIELRFDGRDENGGVDGVDEDEVYTLAGALENTVKASKQKIVELQHLVEALRAESSLHKAHLDAQTKEISQLKLQIKELEKKELVANESVEGLMTDIAAAEEEIARWKAAAEQEAAAGRAVEQEFLSQLSTLRQELEETKQTMSELENKLKFKEETAAAAMAARDAAVDSLRLADLRSSRLRERVEELSRQLEANDGRTDSRSDQNSHRYVCWPWEWLGLNFVRYQPDVQENSNEMELSEPFI</sequence>
<keyword evidence="3" id="KW-0969">Cilium</keyword>
<gene>
    <name evidence="3" type="ORF">M6B38_306265</name>
</gene>
<comment type="caution">
    <text evidence="3">The sequence shown here is derived from an EMBL/GenBank/DDBJ whole genome shotgun (WGS) entry which is preliminary data.</text>
</comment>
<name>A0AAX6HK88_IRIPA</name>
<feature type="coiled-coil region" evidence="1">
    <location>
        <begin position="90"/>
        <end position="131"/>
    </location>
</feature>